<feature type="compositionally biased region" description="Basic and acidic residues" evidence="4">
    <location>
        <begin position="115"/>
        <end position="220"/>
    </location>
</feature>
<evidence type="ECO:0000256" key="4">
    <source>
        <dbReference type="SAM" id="MobiDB-lite"/>
    </source>
</evidence>
<sequence>MSNKSIVDQIRHYQKDIERCPENSERMMRCIQRLYVMPILVQHLQETGIGRSVNSLKKNSGEVGDAAKALVNKWKKMVAEEESDDACNNSLEKTDDSKNPPASDGIESSSKTRKVSNDRPKVDSKNPDHSSKQKRSHPENDGSKGDKKSRSSSKDVRKDEKSSSSSKDKRHEKSHRSESSHKRKEDSSKKSSSSGREHSRSELNKSEQTDKKKSKESSEHRHSKSSHSSKEQHCKERSRNGSDRDVDDGSPLPKKRKKTCVKERRKHRNSSVSSSDREKSPASESDDDGRSPDSGRDDGDSDSSDEVRNRDLDGNSDEASTKELTRPERQKTSSHSTSSSKSKPKESSKDKILENGKRIKQEKVDPAYEGYSSPSVKGSPSPGNMKNKISKIKVDTSNDDGIDAGSGFSFADALAGLDPSSGKKKKKSIKPDLIVTTPSSSTKSHSSKPGSKKEKPSTSSKDHHLSRNSPSMPSCSVKREPSSGSPMPELLMKKPLKLENLDLDINSTLPEINPNYRPLPHVPENARRNSTTKTITNDEEMFSMMMNKNQRTKVFSGGKSTGRVNKVPSLYELCIKLLYDNIDGLEFTGGVPFDLLKPLLEKLNPDQLFVLEHYNSYLIEDTGPMWEFHCKKDFRTATRQDMETWRELYVRCMEEREEKLKALTQNITKSIAQSVPVRKAQLAYVNSAVKPPRNVAKKQAKYGTGDSSGICPSLKSNSAEKREILNKAVVGASNGNVLATTTVPPPPPASAPRATSSWSAPVAPQSQKKRKAPLMAKTLQLMKGNRFKR</sequence>
<dbReference type="InterPro" id="IPR010684">
    <property type="entry name" value="RNA_pol_II_trans_fac_SIII_A"/>
</dbReference>
<proteinExistence type="predicted"/>
<dbReference type="PANTHER" id="PTHR15141:SF76">
    <property type="entry name" value="TRANSCRIPTION ELONGATION FACTOR B POLYPEPTIDE 3"/>
    <property type="match status" value="1"/>
</dbReference>
<dbReference type="SMART" id="SM00509">
    <property type="entry name" value="TFS2N"/>
    <property type="match status" value="1"/>
</dbReference>
<evidence type="ECO:0000256" key="2">
    <source>
        <dbReference type="ARBA" id="ARBA00023242"/>
    </source>
</evidence>
<evidence type="ECO:0000313" key="6">
    <source>
        <dbReference type="EMBL" id="BES92360.1"/>
    </source>
</evidence>
<dbReference type="InterPro" id="IPR035441">
    <property type="entry name" value="TFIIS/LEDGF_dom_sf"/>
</dbReference>
<evidence type="ECO:0000256" key="1">
    <source>
        <dbReference type="ARBA" id="ARBA00004123"/>
    </source>
</evidence>
<protein>
    <submittedName>
        <fullName evidence="6">RNA polymerase II transcription factor SIII (Elongin) subunit A</fullName>
    </submittedName>
</protein>
<feature type="compositionally biased region" description="Basic and acidic residues" evidence="4">
    <location>
        <begin position="451"/>
        <end position="465"/>
    </location>
</feature>
<dbReference type="InterPro" id="IPR051870">
    <property type="entry name" value="Elongin-A_domain"/>
</dbReference>
<gene>
    <name evidence="6" type="ORF">NTJ_05168</name>
</gene>
<name>A0ABN7AJC7_9HEMI</name>
<reference evidence="6 7" key="1">
    <citation type="submission" date="2023-09" db="EMBL/GenBank/DDBJ databases">
        <title>Nesidiocoris tenuis whole genome shotgun sequence.</title>
        <authorList>
            <person name="Shibata T."/>
            <person name="Shimoda M."/>
            <person name="Kobayashi T."/>
            <person name="Uehara T."/>
        </authorList>
    </citation>
    <scope>NUCLEOTIDE SEQUENCE [LARGE SCALE GENOMIC DNA]</scope>
    <source>
        <strain evidence="6 7">Japan</strain>
    </source>
</reference>
<dbReference type="Gene3D" id="1.20.930.10">
    <property type="entry name" value="Conserved domain common to transcription factors TFIIS, elongin A, CRSP70"/>
    <property type="match status" value="1"/>
</dbReference>
<dbReference type="PROSITE" id="PS51319">
    <property type="entry name" value="TFIIS_N"/>
    <property type="match status" value="1"/>
</dbReference>
<dbReference type="EMBL" id="AP028911">
    <property type="protein sequence ID" value="BES92360.1"/>
    <property type="molecule type" value="Genomic_DNA"/>
</dbReference>
<organism evidence="6 7">
    <name type="scientific">Nesidiocoris tenuis</name>
    <dbReference type="NCBI Taxonomy" id="355587"/>
    <lineage>
        <taxon>Eukaryota</taxon>
        <taxon>Metazoa</taxon>
        <taxon>Ecdysozoa</taxon>
        <taxon>Arthropoda</taxon>
        <taxon>Hexapoda</taxon>
        <taxon>Insecta</taxon>
        <taxon>Pterygota</taxon>
        <taxon>Neoptera</taxon>
        <taxon>Paraneoptera</taxon>
        <taxon>Hemiptera</taxon>
        <taxon>Heteroptera</taxon>
        <taxon>Panheteroptera</taxon>
        <taxon>Cimicomorpha</taxon>
        <taxon>Miridae</taxon>
        <taxon>Dicyphina</taxon>
        <taxon>Nesidiocoris</taxon>
    </lineage>
</organism>
<feature type="compositionally biased region" description="Low complexity" evidence="4">
    <location>
        <begin position="751"/>
        <end position="761"/>
    </location>
</feature>
<feature type="compositionally biased region" description="Basic and acidic residues" evidence="4">
    <location>
        <begin position="343"/>
        <end position="366"/>
    </location>
</feature>
<evidence type="ECO:0000313" key="7">
    <source>
        <dbReference type="Proteomes" id="UP001307889"/>
    </source>
</evidence>
<keyword evidence="2 3" id="KW-0539">Nucleus</keyword>
<feature type="region of interest" description="Disordered" evidence="4">
    <location>
        <begin position="739"/>
        <end position="774"/>
    </location>
</feature>
<dbReference type="InterPro" id="IPR003617">
    <property type="entry name" value="TFIIS/CRSP70_N_sub"/>
</dbReference>
<feature type="domain" description="TFIIS N-terminal" evidence="5">
    <location>
        <begin position="8"/>
        <end position="81"/>
    </location>
</feature>
<feature type="compositionally biased region" description="Low complexity" evidence="4">
    <location>
        <begin position="370"/>
        <end position="383"/>
    </location>
</feature>
<feature type="region of interest" description="Disordered" evidence="4">
    <location>
        <begin position="80"/>
        <end position="490"/>
    </location>
</feature>
<dbReference type="PANTHER" id="PTHR15141">
    <property type="entry name" value="TRANSCRIPTION ELONGATION FACTOR B POLYPEPTIDE 3"/>
    <property type="match status" value="1"/>
</dbReference>
<feature type="compositionally biased region" description="Low complexity" evidence="4">
    <location>
        <begin position="431"/>
        <end position="449"/>
    </location>
</feature>
<evidence type="ECO:0000259" key="5">
    <source>
        <dbReference type="PROSITE" id="PS51319"/>
    </source>
</evidence>
<keyword evidence="7" id="KW-1185">Reference proteome</keyword>
<dbReference type="SUPFAM" id="SSF47676">
    <property type="entry name" value="Conserved domain common to transcription factors TFIIS, elongin A, CRSP70"/>
    <property type="match status" value="1"/>
</dbReference>
<dbReference type="Proteomes" id="UP001307889">
    <property type="component" value="Chromosome 3"/>
</dbReference>
<feature type="compositionally biased region" description="Basic residues" evidence="4">
    <location>
        <begin position="253"/>
        <end position="269"/>
    </location>
</feature>
<accession>A0ABN7AJC7</accession>
<dbReference type="InterPro" id="IPR017923">
    <property type="entry name" value="TFIIS_N"/>
</dbReference>
<comment type="subcellular location">
    <subcellularLocation>
        <location evidence="1 3">Nucleus</location>
    </subcellularLocation>
</comment>
<feature type="compositionally biased region" description="Basic and acidic residues" evidence="4">
    <location>
        <begin position="305"/>
        <end position="331"/>
    </location>
</feature>
<feature type="compositionally biased region" description="Basic and acidic residues" evidence="4">
    <location>
        <begin position="228"/>
        <end position="244"/>
    </location>
</feature>
<feature type="compositionally biased region" description="Basic and acidic residues" evidence="4">
    <location>
        <begin position="288"/>
        <end position="298"/>
    </location>
</feature>
<dbReference type="Pfam" id="PF08711">
    <property type="entry name" value="Med26"/>
    <property type="match status" value="1"/>
</dbReference>
<evidence type="ECO:0000256" key="3">
    <source>
        <dbReference type="PROSITE-ProRule" id="PRU00649"/>
    </source>
</evidence>
<dbReference type="Gene3D" id="6.10.250.3180">
    <property type="match status" value="1"/>
</dbReference>
<dbReference type="Pfam" id="PF06881">
    <property type="entry name" value="Elongin_A"/>
    <property type="match status" value="1"/>
</dbReference>